<dbReference type="SUPFAM" id="SSF57850">
    <property type="entry name" value="RING/U-box"/>
    <property type="match status" value="1"/>
</dbReference>
<reference evidence="7" key="1">
    <citation type="journal article" date="2019" name="MBio">
        <title>Virus Genomes from Deep Sea Sediments Expand the Ocean Megavirome and Support Independent Origins of Viral Gigantism.</title>
        <authorList>
            <person name="Backstrom D."/>
            <person name="Yutin N."/>
            <person name="Jorgensen S.L."/>
            <person name="Dharamshi J."/>
            <person name="Homa F."/>
            <person name="Zaremba-Niedwiedzka K."/>
            <person name="Spang A."/>
            <person name="Wolf Y.I."/>
            <person name="Koonin E.V."/>
            <person name="Ettema T.J."/>
        </authorList>
    </citation>
    <scope>NUCLEOTIDE SEQUENCE</scope>
</reference>
<feature type="domain" description="RING-type" evidence="6">
    <location>
        <begin position="333"/>
        <end position="384"/>
    </location>
</feature>
<evidence type="ECO:0000256" key="2">
    <source>
        <dbReference type="ARBA" id="ARBA00022771"/>
    </source>
</evidence>
<dbReference type="PANTHER" id="PTHR45931">
    <property type="entry name" value="SI:CH211-59O9.10"/>
    <property type="match status" value="1"/>
</dbReference>
<dbReference type="Pfam" id="PF13639">
    <property type="entry name" value="zf-RING_2"/>
    <property type="match status" value="1"/>
</dbReference>
<gene>
    <name evidence="7" type="ORF">LCMiAC02_01660</name>
</gene>
<evidence type="ECO:0000259" key="6">
    <source>
        <dbReference type="PROSITE" id="PS50089"/>
    </source>
</evidence>
<sequence>MQPYNQMTDERYSMRLCLEELGHNEYFINGYMLNEYNDNDPNPMERYSSFIKHIYGINRPTQNTQNNINQRTQNTQNSINQRTRNTQNNINQPTQNTQNNINNFELNDNSAMEYLNNNNNRININRRNINNRGNNSGRRRRGNRFWNMFGHNNRRNRNERNINNRRNNSFSNILGINRPTVFGGMYDSNDMFGNNRMNPPTSDIINNTLNNESNRNTDDHVENNSMNNDNGLIFVTTTMTRGPGRMLIQRFMSSDPMDMMESILPGGFAMLPGRSFMNRFQQLAQTILRSIDDTGTKHKDVLKDNAAEKLKNKNTHSYNELEIKDKNVEKENCSVCLESIKPENDKDDSYNKKVLLKLPCGHIFHSVCIMKWLIECNYKCPVCRKSCGSHHKVEDKDDE</sequence>
<dbReference type="SMART" id="SM00184">
    <property type="entry name" value="RING"/>
    <property type="match status" value="1"/>
</dbReference>
<feature type="region of interest" description="Disordered" evidence="5">
    <location>
        <begin position="126"/>
        <end position="164"/>
    </location>
</feature>
<evidence type="ECO:0000313" key="7">
    <source>
        <dbReference type="EMBL" id="QBK89073.1"/>
    </source>
</evidence>
<evidence type="ECO:0000256" key="5">
    <source>
        <dbReference type="SAM" id="MobiDB-lite"/>
    </source>
</evidence>
<organism evidence="7">
    <name type="scientific">Mimivirus LCMiAC02</name>
    <dbReference type="NCBI Taxonomy" id="2506609"/>
    <lineage>
        <taxon>Viruses</taxon>
        <taxon>Varidnaviria</taxon>
        <taxon>Bamfordvirae</taxon>
        <taxon>Nucleocytoviricota</taxon>
        <taxon>Megaviricetes</taxon>
        <taxon>Imitervirales</taxon>
        <taxon>Mimiviridae</taxon>
        <taxon>Klosneuvirinae</taxon>
    </lineage>
</organism>
<keyword evidence="1" id="KW-0479">Metal-binding</keyword>
<protein>
    <submittedName>
        <fullName evidence="7">Ring finger protein</fullName>
    </submittedName>
</protein>
<dbReference type="GO" id="GO:0006511">
    <property type="term" value="P:ubiquitin-dependent protein catabolic process"/>
    <property type="evidence" value="ECO:0007669"/>
    <property type="project" value="TreeGrafter"/>
</dbReference>
<feature type="compositionally biased region" description="Low complexity" evidence="5">
    <location>
        <begin position="126"/>
        <end position="136"/>
    </location>
</feature>
<dbReference type="InterPro" id="IPR001841">
    <property type="entry name" value="Znf_RING"/>
</dbReference>
<dbReference type="Gene3D" id="3.30.40.10">
    <property type="entry name" value="Zinc/RING finger domain, C3HC4 (zinc finger)"/>
    <property type="match status" value="1"/>
</dbReference>
<evidence type="ECO:0000256" key="3">
    <source>
        <dbReference type="ARBA" id="ARBA00022833"/>
    </source>
</evidence>
<accession>A0A481Z0N8</accession>
<dbReference type="InterPro" id="IPR013083">
    <property type="entry name" value="Znf_RING/FYVE/PHD"/>
</dbReference>
<evidence type="ECO:0000256" key="1">
    <source>
        <dbReference type="ARBA" id="ARBA00022723"/>
    </source>
</evidence>
<name>A0A481Z0N8_9VIRU</name>
<dbReference type="PANTHER" id="PTHR45931:SF3">
    <property type="entry name" value="RING ZINC FINGER-CONTAINING PROTEIN"/>
    <property type="match status" value="1"/>
</dbReference>
<dbReference type="EMBL" id="MK500407">
    <property type="protein sequence ID" value="QBK89073.1"/>
    <property type="molecule type" value="Genomic_DNA"/>
</dbReference>
<proteinExistence type="predicted"/>
<dbReference type="GO" id="GO:0008270">
    <property type="term" value="F:zinc ion binding"/>
    <property type="evidence" value="ECO:0007669"/>
    <property type="project" value="UniProtKB-KW"/>
</dbReference>
<dbReference type="PROSITE" id="PS50089">
    <property type="entry name" value="ZF_RING_2"/>
    <property type="match status" value="1"/>
</dbReference>
<dbReference type="InterPro" id="IPR051834">
    <property type="entry name" value="RING_finger_E3_ligase"/>
</dbReference>
<keyword evidence="3" id="KW-0862">Zinc</keyword>
<evidence type="ECO:0000256" key="4">
    <source>
        <dbReference type="PROSITE-ProRule" id="PRU00175"/>
    </source>
</evidence>
<dbReference type="GO" id="GO:0061630">
    <property type="term" value="F:ubiquitin protein ligase activity"/>
    <property type="evidence" value="ECO:0007669"/>
    <property type="project" value="TreeGrafter"/>
</dbReference>
<keyword evidence="2 4" id="KW-0863">Zinc-finger</keyword>